<evidence type="ECO:0000313" key="3">
    <source>
        <dbReference type="Proteomes" id="UP000193067"/>
    </source>
</evidence>
<dbReference type="EMBL" id="KZ084086">
    <property type="protein sequence ID" value="OSD08373.1"/>
    <property type="molecule type" value="Genomic_DNA"/>
</dbReference>
<sequence length="311" mass="34019">MWVSKEPTGDPQLPAHADDAPIPAGEPGGGGDRRTRRSRPMQRAHPAALEFDITYPTTPANLRAVRALLARLGLPAELVLKIIDEAEYYPAMRASLRGSRTLRAIDDCQRPGGSCAARLCLVAPPLPGPAQDETWRVRRVAWDLDGRDQGWGGEAPGTFRGAYSWYEACIIRPLPTADNAPTSAEDGPAADIDGLAQWFAAARKYCAPKDARPDLEAIGYTLVPNGRTDAFVWLVQRNRVAVKQFAHYRVEWAAGQHVDSADAEENGRGTGEGFLETLQPGDRLAMWMRAQYPGWANTVTAPSVEVLYDVY</sequence>
<dbReference type="OrthoDB" id="66095at2759"/>
<reference evidence="2 3" key="1">
    <citation type="journal article" date="2015" name="Biotechnol. Biofuels">
        <title>Enhanced degradation of softwood versus hardwood by the white-rot fungus Pycnoporus coccineus.</title>
        <authorList>
            <person name="Couturier M."/>
            <person name="Navarro D."/>
            <person name="Chevret D."/>
            <person name="Henrissat B."/>
            <person name="Piumi F."/>
            <person name="Ruiz-Duenas F.J."/>
            <person name="Martinez A.T."/>
            <person name="Grigoriev I.V."/>
            <person name="Riley R."/>
            <person name="Lipzen A."/>
            <person name="Berrin J.G."/>
            <person name="Master E.R."/>
            <person name="Rosso M.N."/>
        </authorList>
    </citation>
    <scope>NUCLEOTIDE SEQUENCE [LARGE SCALE GENOMIC DNA]</scope>
    <source>
        <strain evidence="2 3">BRFM310</strain>
    </source>
</reference>
<feature type="region of interest" description="Disordered" evidence="1">
    <location>
        <begin position="1"/>
        <end position="45"/>
    </location>
</feature>
<dbReference type="STRING" id="1353009.A0A1Y2J682"/>
<protein>
    <submittedName>
        <fullName evidence="2">Uncharacterized protein</fullName>
    </submittedName>
</protein>
<gene>
    <name evidence="2" type="ORF">PYCCODRAFT_1462613</name>
</gene>
<dbReference type="Proteomes" id="UP000193067">
    <property type="component" value="Unassembled WGS sequence"/>
</dbReference>
<evidence type="ECO:0000313" key="2">
    <source>
        <dbReference type="EMBL" id="OSD08373.1"/>
    </source>
</evidence>
<proteinExistence type="predicted"/>
<organism evidence="2 3">
    <name type="scientific">Trametes coccinea (strain BRFM310)</name>
    <name type="common">Pycnoporus coccineus</name>
    <dbReference type="NCBI Taxonomy" id="1353009"/>
    <lineage>
        <taxon>Eukaryota</taxon>
        <taxon>Fungi</taxon>
        <taxon>Dikarya</taxon>
        <taxon>Basidiomycota</taxon>
        <taxon>Agaricomycotina</taxon>
        <taxon>Agaricomycetes</taxon>
        <taxon>Polyporales</taxon>
        <taxon>Polyporaceae</taxon>
        <taxon>Trametes</taxon>
    </lineage>
</organism>
<accession>A0A1Y2J682</accession>
<evidence type="ECO:0000256" key="1">
    <source>
        <dbReference type="SAM" id="MobiDB-lite"/>
    </source>
</evidence>
<dbReference type="AlphaFoldDB" id="A0A1Y2J682"/>
<name>A0A1Y2J682_TRAC3</name>
<keyword evidence="3" id="KW-1185">Reference proteome</keyword>